<evidence type="ECO:0000313" key="6">
    <source>
        <dbReference type="EMBL" id="KAF0290229.1"/>
    </source>
</evidence>
<dbReference type="PANTHER" id="PTHR11461:SF211">
    <property type="entry name" value="GH10112P-RELATED"/>
    <property type="match status" value="1"/>
</dbReference>
<dbReference type="InterPro" id="IPR036186">
    <property type="entry name" value="Serpin_sf"/>
</dbReference>
<keyword evidence="2" id="KW-0646">Protease inhibitor</keyword>
<feature type="chain" id="PRO_5025580680" evidence="4">
    <location>
        <begin position="26"/>
        <end position="348"/>
    </location>
</feature>
<keyword evidence="7" id="KW-1185">Reference proteome</keyword>
<proteinExistence type="inferred from homology"/>
<comment type="similarity">
    <text evidence="1">Belongs to the serpin family.</text>
</comment>
<evidence type="ECO:0000256" key="2">
    <source>
        <dbReference type="ARBA" id="ARBA00022690"/>
    </source>
</evidence>
<organism evidence="6 7">
    <name type="scientific">Amphibalanus amphitrite</name>
    <name type="common">Striped barnacle</name>
    <name type="synonym">Balanus amphitrite</name>
    <dbReference type="NCBI Taxonomy" id="1232801"/>
    <lineage>
        <taxon>Eukaryota</taxon>
        <taxon>Metazoa</taxon>
        <taxon>Ecdysozoa</taxon>
        <taxon>Arthropoda</taxon>
        <taxon>Crustacea</taxon>
        <taxon>Multicrustacea</taxon>
        <taxon>Cirripedia</taxon>
        <taxon>Thoracica</taxon>
        <taxon>Thoracicalcarea</taxon>
        <taxon>Balanomorpha</taxon>
        <taxon>Balanoidea</taxon>
        <taxon>Balanidae</taxon>
        <taxon>Amphibalaninae</taxon>
        <taxon>Amphibalanus</taxon>
    </lineage>
</organism>
<dbReference type="InterPro" id="IPR042178">
    <property type="entry name" value="Serpin_sf_1"/>
</dbReference>
<dbReference type="AlphaFoldDB" id="A0A6A4VAS0"/>
<dbReference type="GO" id="GO:0004867">
    <property type="term" value="F:serine-type endopeptidase inhibitor activity"/>
    <property type="evidence" value="ECO:0007669"/>
    <property type="project" value="UniProtKB-KW"/>
</dbReference>
<sequence>MLPSIHNIVHIWLIALLASTGGCYVQPTGVLNGLDLKLLKAVTSDLSANRPVSPFVMSTLLSQVWLGARGVTRSEMTPVLGVRPNAPDSFLPSYKSAITYLSTTSANVNTSVFNGIYVKDDTTVKQSFADNLQTYYGAEVNQFSTAKEAADDINAAVAQTTNNLIRDLVSKDGLRGVKMVLPTGVLNGLDLKLLKAVTSDLSTNRPVSPFVMSTLLSQVWLGARGVTRSETYYGAEVNKFSTAKEAADDINAAVAQTTNNLIRDLVSEVHIWLIALLASTGGCYVQPTGVLNGLDLKLLKAVTSDLSTNRPVSPFVMSTLLSQVWLGARGVTRSEEQRCHSKGAARMR</sequence>
<dbReference type="OrthoDB" id="6370828at2759"/>
<gene>
    <name evidence="6" type="primary">SERPINB6</name>
    <name evidence="6" type="ORF">FJT64_011537</name>
</gene>
<dbReference type="InterPro" id="IPR000215">
    <property type="entry name" value="Serpin_fam"/>
</dbReference>
<dbReference type="Gene3D" id="3.30.497.10">
    <property type="entry name" value="Antithrombin, subunit I, domain 2"/>
    <property type="match status" value="2"/>
</dbReference>
<dbReference type="EMBL" id="VIIS01001968">
    <property type="protein sequence ID" value="KAF0290229.1"/>
    <property type="molecule type" value="Genomic_DNA"/>
</dbReference>
<dbReference type="PANTHER" id="PTHR11461">
    <property type="entry name" value="SERINE PROTEASE INHIBITOR, SERPIN"/>
    <property type="match status" value="1"/>
</dbReference>
<evidence type="ECO:0000259" key="5">
    <source>
        <dbReference type="Pfam" id="PF00079"/>
    </source>
</evidence>
<dbReference type="InterPro" id="IPR023796">
    <property type="entry name" value="Serpin_dom"/>
</dbReference>
<accession>A0A6A4VAS0</accession>
<name>A0A6A4VAS0_AMPAM</name>
<dbReference type="Proteomes" id="UP000440578">
    <property type="component" value="Unassembled WGS sequence"/>
</dbReference>
<feature type="domain" description="Serpin" evidence="5">
    <location>
        <begin position="36"/>
        <end position="181"/>
    </location>
</feature>
<dbReference type="Pfam" id="PF00079">
    <property type="entry name" value="Serpin"/>
    <property type="match status" value="1"/>
</dbReference>
<evidence type="ECO:0000256" key="1">
    <source>
        <dbReference type="ARBA" id="ARBA00009500"/>
    </source>
</evidence>
<evidence type="ECO:0000256" key="3">
    <source>
        <dbReference type="ARBA" id="ARBA00022900"/>
    </source>
</evidence>
<comment type="caution">
    <text evidence="6">The sequence shown here is derived from an EMBL/GenBank/DDBJ whole genome shotgun (WGS) entry which is preliminary data.</text>
</comment>
<keyword evidence="3" id="KW-0722">Serine protease inhibitor</keyword>
<feature type="signal peptide" evidence="4">
    <location>
        <begin position="1"/>
        <end position="25"/>
    </location>
</feature>
<protein>
    <submittedName>
        <fullName evidence="6">Serpin B6</fullName>
    </submittedName>
</protein>
<dbReference type="SUPFAM" id="SSF56574">
    <property type="entry name" value="Serpins"/>
    <property type="match status" value="3"/>
</dbReference>
<evidence type="ECO:0000256" key="4">
    <source>
        <dbReference type="SAM" id="SignalP"/>
    </source>
</evidence>
<keyword evidence="4" id="KW-0732">Signal</keyword>
<evidence type="ECO:0000313" key="7">
    <source>
        <dbReference type="Proteomes" id="UP000440578"/>
    </source>
</evidence>
<dbReference type="GO" id="GO:0005615">
    <property type="term" value="C:extracellular space"/>
    <property type="evidence" value="ECO:0007669"/>
    <property type="project" value="InterPro"/>
</dbReference>
<reference evidence="6 7" key="1">
    <citation type="submission" date="2019-07" db="EMBL/GenBank/DDBJ databases">
        <title>Draft genome assembly of a fouling barnacle, Amphibalanus amphitrite (Darwin, 1854): The first reference genome for Thecostraca.</title>
        <authorList>
            <person name="Kim W."/>
        </authorList>
    </citation>
    <scope>NUCLEOTIDE SEQUENCE [LARGE SCALE GENOMIC DNA]</scope>
    <source>
        <strain evidence="6">SNU_AA5</strain>
        <tissue evidence="6">Soma without cirri and trophi</tissue>
    </source>
</reference>